<sequence>MRDRIPCLHSIRGPQPNLWNHLVIHDLKPNSILHIVSPHLAYIMQHATSTEHNGQVLKLHLGPFLQTTPPRFQPLERTPRAIPYLPDLLVECVLRPEARIGSLEKGRFLQDLVVWHRTGVAYAYIGEDPVWINHPLNGYRIRSLLVSIRVSLVEISRHAIFRGDYWYVGRIH</sequence>
<gene>
    <name evidence="1" type="ORF">MIMGU_mgv1a014977mg</name>
</gene>
<dbReference type="AlphaFoldDB" id="A0A022QS65"/>
<keyword evidence="2" id="KW-1185">Reference proteome</keyword>
<dbReference type="Proteomes" id="UP000030748">
    <property type="component" value="Unassembled WGS sequence"/>
</dbReference>
<protein>
    <submittedName>
        <fullName evidence="1">Uncharacterized protein</fullName>
    </submittedName>
</protein>
<dbReference type="EMBL" id="KI631268">
    <property type="protein sequence ID" value="EYU29340.1"/>
    <property type="molecule type" value="Genomic_DNA"/>
</dbReference>
<evidence type="ECO:0000313" key="1">
    <source>
        <dbReference type="EMBL" id="EYU29340.1"/>
    </source>
</evidence>
<proteinExistence type="predicted"/>
<name>A0A022QS65_ERYGU</name>
<accession>A0A022QS65</accession>
<reference evidence="1 2" key="1">
    <citation type="journal article" date="2013" name="Proc. Natl. Acad. Sci. U.S.A.">
        <title>Fine-scale variation in meiotic recombination in Mimulus inferred from population shotgun sequencing.</title>
        <authorList>
            <person name="Hellsten U."/>
            <person name="Wright K.M."/>
            <person name="Jenkins J."/>
            <person name="Shu S."/>
            <person name="Yuan Y."/>
            <person name="Wessler S.R."/>
            <person name="Schmutz J."/>
            <person name="Willis J.H."/>
            <person name="Rokhsar D.S."/>
        </authorList>
    </citation>
    <scope>NUCLEOTIDE SEQUENCE [LARGE SCALE GENOMIC DNA]</scope>
    <source>
        <strain evidence="2">cv. DUN x IM62</strain>
    </source>
</reference>
<evidence type="ECO:0000313" key="2">
    <source>
        <dbReference type="Proteomes" id="UP000030748"/>
    </source>
</evidence>
<organism evidence="1 2">
    <name type="scientific">Erythranthe guttata</name>
    <name type="common">Yellow monkey flower</name>
    <name type="synonym">Mimulus guttatus</name>
    <dbReference type="NCBI Taxonomy" id="4155"/>
    <lineage>
        <taxon>Eukaryota</taxon>
        <taxon>Viridiplantae</taxon>
        <taxon>Streptophyta</taxon>
        <taxon>Embryophyta</taxon>
        <taxon>Tracheophyta</taxon>
        <taxon>Spermatophyta</taxon>
        <taxon>Magnoliopsida</taxon>
        <taxon>eudicotyledons</taxon>
        <taxon>Gunneridae</taxon>
        <taxon>Pentapetalae</taxon>
        <taxon>asterids</taxon>
        <taxon>lamiids</taxon>
        <taxon>Lamiales</taxon>
        <taxon>Phrymaceae</taxon>
        <taxon>Erythranthe</taxon>
    </lineage>
</organism>